<dbReference type="InterPro" id="IPR043128">
    <property type="entry name" value="Rev_trsase/Diguanyl_cyclase"/>
</dbReference>
<dbReference type="Proteomes" id="UP000318141">
    <property type="component" value="Unassembled WGS sequence"/>
</dbReference>
<evidence type="ECO:0000259" key="4">
    <source>
        <dbReference type="PROSITE" id="PS50887"/>
    </source>
</evidence>
<feature type="transmembrane region" description="Helical" evidence="3">
    <location>
        <begin position="55"/>
        <end position="73"/>
    </location>
</feature>
<organism evidence="5 6">
    <name type="scientific">Cupriavidus gilardii J11</name>
    <dbReference type="NCBI Taxonomy" id="936133"/>
    <lineage>
        <taxon>Bacteria</taxon>
        <taxon>Pseudomonadati</taxon>
        <taxon>Pseudomonadota</taxon>
        <taxon>Betaproteobacteria</taxon>
        <taxon>Burkholderiales</taxon>
        <taxon>Burkholderiaceae</taxon>
        <taxon>Cupriavidus</taxon>
    </lineage>
</organism>
<reference evidence="5 6" key="1">
    <citation type="submission" date="2019-07" db="EMBL/GenBank/DDBJ databases">
        <title>Genome sequencing of lignin-degrading bacterial isolates.</title>
        <authorList>
            <person name="Gladden J."/>
        </authorList>
    </citation>
    <scope>NUCLEOTIDE SEQUENCE [LARGE SCALE GENOMIC DNA]</scope>
    <source>
        <strain evidence="5 6">J11</strain>
    </source>
</reference>
<proteinExistence type="predicted"/>
<dbReference type="EMBL" id="VLJN01000034">
    <property type="protein sequence ID" value="TWG81717.1"/>
    <property type="molecule type" value="Genomic_DNA"/>
</dbReference>
<dbReference type="GO" id="GO:0052621">
    <property type="term" value="F:diguanylate cyclase activity"/>
    <property type="evidence" value="ECO:0007669"/>
    <property type="project" value="UniProtKB-EC"/>
</dbReference>
<evidence type="ECO:0000256" key="3">
    <source>
        <dbReference type="SAM" id="Phobius"/>
    </source>
</evidence>
<dbReference type="InterPro" id="IPR000160">
    <property type="entry name" value="GGDEF_dom"/>
</dbReference>
<keyword evidence="3" id="KW-0812">Transmembrane</keyword>
<feature type="transmembrane region" description="Helical" evidence="3">
    <location>
        <begin position="26"/>
        <end position="43"/>
    </location>
</feature>
<dbReference type="NCBIfam" id="TIGR00254">
    <property type="entry name" value="GGDEF"/>
    <property type="match status" value="1"/>
</dbReference>
<dbReference type="GO" id="GO:0043709">
    <property type="term" value="P:cell adhesion involved in single-species biofilm formation"/>
    <property type="evidence" value="ECO:0007669"/>
    <property type="project" value="TreeGrafter"/>
</dbReference>
<dbReference type="Gene3D" id="3.30.70.270">
    <property type="match status" value="1"/>
</dbReference>
<accession>A0A562B955</accession>
<sequence>MLATFVAVAAMPMALASHDPMTRLHEVGYASVAVITAATMMLLMRARVRYSEIGLPLVLVACAVQFAAQLYGLGMVLGARESVMPFYGGSANAVLVLAPLVATLLGLFGYTVMALERVIANKERGARIDGLTGLLNRTALDAAATSMIGTALRYRQALSCLVIDVDYFKQVNDLSGHRAGDAVLQAIAGALDNSRRASDVAGRYGGEEFCVLCPHTDELQATALARRILRKVRAIPLPGPAGAFASVSIGIAQLRDDNRAHTEDLWQQLFSAADRALYVAKRRGRDRYVVASALAAESRQDELPLDDIPQQANITP</sequence>
<gene>
    <name evidence="5" type="ORF">L602_000400000360</name>
</gene>
<comment type="catalytic activity">
    <reaction evidence="2">
        <text>2 GTP = 3',3'-c-di-GMP + 2 diphosphate</text>
        <dbReference type="Rhea" id="RHEA:24898"/>
        <dbReference type="ChEBI" id="CHEBI:33019"/>
        <dbReference type="ChEBI" id="CHEBI:37565"/>
        <dbReference type="ChEBI" id="CHEBI:58805"/>
        <dbReference type="EC" id="2.7.7.65"/>
    </reaction>
</comment>
<dbReference type="InterPro" id="IPR029787">
    <property type="entry name" value="Nucleotide_cyclase"/>
</dbReference>
<protein>
    <recommendedName>
        <fullName evidence="1">diguanylate cyclase</fullName>
        <ecNumber evidence="1">2.7.7.65</ecNumber>
    </recommendedName>
</protein>
<keyword evidence="6" id="KW-1185">Reference proteome</keyword>
<dbReference type="CDD" id="cd01949">
    <property type="entry name" value="GGDEF"/>
    <property type="match status" value="1"/>
</dbReference>
<feature type="domain" description="GGDEF" evidence="4">
    <location>
        <begin position="156"/>
        <end position="293"/>
    </location>
</feature>
<evidence type="ECO:0000313" key="6">
    <source>
        <dbReference type="Proteomes" id="UP000318141"/>
    </source>
</evidence>
<feature type="transmembrane region" description="Helical" evidence="3">
    <location>
        <begin position="93"/>
        <end position="115"/>
    </location>
</feature>
<evidence type="ECO:0000256" key="2">
    <source>
        <dbReference type="ARBA" id="ARBA00034247"/>
    </source>
</evidence>
<name>A0A562B955_9BURK</name>
<dbReference type="Pfam" id="PF00990">
    <property type="entry name" value="GGDEF"/>
    <property type="match status" value="1"/>
</dbReference>
<dbReference type="PANTHER" id="PTHR45138">
    <property type="entry name" value="REGULATORY COMPONENTS OF SENSORY TRANSDUCTION SYSTEM"/>
    <property type="match status" value="1"/>
</dbReference>
<comment type="caution">
    <text evidence="5">The sequence shown here is derived from an EMBL/GenBank/DDBJ whole genome shotgun (WGS) entry which is preliminary data.</text>
</comment>
<evidence type="ECO:0000256" key="1">
    <source>
        <dbReference type="ARBA" id="ARBA00012528"/>
    </source>
</evidence>
<dbReference type="AlphaFoldDB" id="A0A562B955"/>
<keyword evidence="3" id="KW-1133">Transmembrane helix</keyword>
<dbReference type="SUPFAM" id="SSF55073">
    <property type="entry name" value="Nucleotide cyclase"/>
    <property type="match status" value="1"/>
</dbReference>
<dbReference type="FunFam" id="3.30.70.270:FF:000001">
    <property type="entry name" value="Diguanylate cyclase domain protein"/>
    <property type="match status" value="1"/>
</dbReference>
<dbReference type="InterPro" id="IPR050469">
    <property type="entry name" value="Diguanylate_Cyclase"/>
</dbReference>
<dbReference type="PROSITE" id="PS50887">
    <property type="entry name" value="GGDEF"/>
    <property type="match status" value="1"/>
</dbReference>
<evidence type="ECO:0000313" key="5">
    <source>
        <dbReference type="EMBL" id="TWG81717.1"/>
    </source>
</evidence>
<dbReference type="GO" id="GO:0005886">
    <property type="term" value="C:plasma membrane"/>
    <property type="evidence" value="ECO:0007669"/>
    <property type="project" value="TreeGrafter"/>
</dbReference>
<dbReference type="PANTHER" id="PTHR45138:SF9">
    <property type="entry name" value="DIGUANYLATE CYCLASE DGCM-RELATED"/>
    <property type="match status" value="1"/>
</dbReference>
<dbReference type="EC" id="2.7.7.65" evidence="1"/>
<dbReference type="GO" id="GO:1902201">
    <property type="term" value="P:negative regulation of bacterial-type flagellum-dependent cell motility"/>
    <property type="evidence" value="ECO:0007669"/>
    <property type="project" value="TreeGrafter"/>
</dbReference>
<dbReference type="SMART" id="SM00267">
    <property type="entry name" value="GGDEF"/>
    <property type="match status" value="1"/>
</dbReference>
<keyword evidence="3" id="KW-0472">Membrane</keyword>